<gene>
    <name evidence="7" type="ORF">BJZ21_002358</name>
</gene>
<evidence type="ECO:0000256" key="6">
    <source>
        <dbReference type="SAM" id="Phobius"/>
    </source>
</evidence>
<dbReference type="AlphaFoldDB" id="A0A7Y9E7C3"/>
<feature type="transmembrane region" description="Helical" evidence="6">
    <location>
        <begin position="256"/>
        <end position="277"/>
    </location>
</feature>
<dbReference type="Pfam" id="PF09678">
    <property type="entry name" value="Caa3_CtaG"/>
    <property type="match status" value="1"/>
</dbReference>
<organism evidence="7 8">
    <name type="scientific">Nocardioides panaciterrulae</name>
    <dbReference type="NCBI Taxonomy" id="661492"/>
    <lineage>
        <taxon>Bacteria</taxon>
        <taxon>Bacillati</taxon>
        <taxon>Actinomycetota</taxon>
        <taxon>Actinomycetes</taxon>
        <taxon>Propionibacteriales</taxon>
        <taxon>Nocardioidaceae</taxon>
        <taxon>Nocardioides</taxon>
    </lineage>
</organism>
<keyword evidence="4 6" id="KW-1133">Transmembrane helix</keyword>
<reference evidence="7 8" key="1">
    <citation type="submission" date="2020-07" db="EMBL/GenBank/DDBJ databases">
        <title>Sequencing the genomes of 1000 actinobacteria strains.</title>
        <authorList>
            <person name="Klenk H.-P."/>
        </authorList>
    </citation>
    <scope>NUCLEOTIDE SEQUENCE [LARGE SCALE GENOMIC DNA]</scope>
    <source>
        <strain evidence="7 8">DSM 21350</strain>
    </source>
</reference>
<keyword evidence="2" id="KW-1003">Cell membrane</keyword>
<evidence type="ECO:0000256" key="1">
    <source>
        <dbReference type="ARBA" id="ARBA00004651"/>
    </source>
</evidence>
<evidence type="ECO:0000256" key="5">
    <source>
        <dbReference type="ARBA" id="ARBA00023136"/>
    </source>
</evidence>
<feature type="transmembrane region" description="Helical" evidence="6">
    <location>
        <begin position="65"/>
        <end position="88"/>
    </location>
</feature>
<feature type="transmembrane region" description="Helical" evidence="6">
    <location>
        <begin position="34"/>
        <end position="53"/>
    </location>
</feature>
<evidence type="ECO:0000256" key="4">
    <source>
        <dbReference type="ARBA" id="ARBA00022989"/>
    </source>
</evidence>
<dbReference type="Proteomes" id="UP000535511">
    <property type="component" value="Unassembled WGS sequence"/>
</dbReference>
<accession>A0A7Y9E7C3</accession>
<feature type="transmembrane region" description="Helical" evidence="6">
    <location>
        <begin position="172"/>
        <end position="192"/>
    </location>
</feature>
<comment type="caution">
    <text evidence="7">The sequence shown here is derived from an EMBL/GenBank/DDBJ whole genome shotgun (WGS) entry which is preliminary data.</text>
</comment>
<dbReference type="GO" id="GO:0005886">
    <property type="term" value="C:plasma membrane"/>
    <property type="evidence" value="ECO:0007669"/>
    <property type="project" value="UniProtKB-SubCell"/>
</dbReference>
<evidence type="ECO:0000256" key="3">
    <source>
        <dbReference type="ARBA" id="ARBA00022692"/>
    </source>
</evidence>
<name>A0A7Y9E7C3_9ACTN</name>
<evidence type="ECO:0000313" key="7">
    <source>
        <dbReference type="EMBL" id="NYD42275.1"/>
    </source>
</evidence>
<evidence type="ECO:0000313" key="8">
    <source>
        <dbReference type="Proteomes" id="UP000535511"/>
    </source>
</evidence>
<feature type="transmembrane region" description="Helical" evidence="6">
    <location>
        <begin position="138"/>
        <end position="160"/>
    </location>
</feature>
<dbReference type="InterPro" id="IPR019108">
    <property type="entry name" value="Caa3_assmbl_CtaG-rel"/>
</dbReference>
<sequence length="343" mass="37298">MDGMDGMAGMGDGAGALPPLDWGTFFSTWELKPVWLAVAVVLLGGYLAGRVAAGPRSTVRRWRVVTFGLGVVLLWVCVASAIGTYAMSLFWMHMVLHLSLIMVVPALLVLGHPLTVLVEAFPADRQPRVRAALRSWPVSVLTHQTTGLLLYAVVIIGTHLTGFMDQMAQHAWLMTGEQVLYVGAGYLFLLPLLGEEPIRANPSYLLRVMILVVAMIPDTVVGIVLLQTDHVPFPVMMSMHPAWAPDPLTDTQTAGALMWAAGDGLMMAIGIGLWISVLSSPSRRSRVVGTWLEGVRRATLVEHVEQSGAQPLSREDADLIDADSDEALDAYNRMLARLRDQEA</sequence>
<protein>
    <submittedName>
        <fullName evidence="7">Putative copper resistance protein D</fullName>
    </submittedName>
</protein>
<comment type="subcellular location">
    <subcellularLocation>
        <location evidence="1">Cell membrane</location>
        <topology evidence="1">Multi-pass membrane protein</topology>
    </subcellularLocation>
</comment>
<feature type="transmembrane region" description="Helical" evidence="6">
    <location>
        <begin position="94"/>
        <end position="118"/>
    </location>
</feature>
<evidence type="ECO:0000256" key="2">
    <source>
        <dbReference type="ARBA" id="ARBA00022475"/>
    </source>
</evidence>
<proteinExistence type="predicted"/>
<keyword evidence="5 6" id="KW-0472">Membrane</keyword>
<feature type="transmembrane region" description="Helical" evidence="6">
    <location>
        <begin position="204"/>
        <end position="226"/>
    </location>
</feature>
<dbReference type="EMBL" id="JACCBG010000001">
    <property type="protein sequence ID" value="NYD42275.1"/>
    <property type="molecule type" value="Genomic_DNA"/>
</dbReference>
<keyword evidence="3 6" id="KW-0812">Transmembrane</keyword>
<keyword evidence="8" id="KW-1185">Reference proteome</keyword>